<feature type="signal peptide" evidence="2">
    <location>
        <begin position="1"/>
        <end position="21"/>
    </location>
</feature>
<protein>
    <submittedName>
        <fullName evidence="3">Uncharacterized protein</fullName>
    </submittedName>
</protein>
<gene>
    <name evidence="4" type="ORF">B0A71_16660</name>
    <name evidence="3" type="ORF">BHE19_16910</name>
</gene>
<evidence type="ECO:0000313" key="5">
    <source>
        <dbReference type="Proteomes" id="UP000180252"/>
    </source>
</evidence>
<keyword evidence="6" id="KW-1185">Reference proteome</keyword>
<dbReference type="Proteomes" id="UP000180252">
    <property type="component" value="Unassembled WGS sequence"/>
</dbReference>
<dbReference type="EMBL" id="MIKE01000027">
    <property type="protein sequence ID" value="OHT43467.1"/>
    <property type="molecule type" value="Genomic_DNA"/>
</dbReference>
<keyword evidence="2" id="KW-0732">Signal</keyword>
<accession>A0A1S1IYN0</accession>
<dbReference type="OrthoDB" id="9808753at2"/>
<dbReference type="Proteomes" id="UP000198319">
    <property type="component" value="Unassembled WGS sequence"/>
</dbReference>
<organism evidence="3 5">
    <name type="scientific">Flavobacterium tructae</name>
    <dbReference type="NCBI Taxonomy" id="1114873"/>
    <lineage>
        <taxon>Bacteria</taxon>
        <taxon>Pseudomonadati</taxon>
        <taxon>Bacteroidota</taxon>
        <taxon>Flavobacteriia</taxon>
        <taxon>Flavobacteriales</taxon>
        <taxon>Flavobacteriaceae</taxon>
        <taxon>Flavobacterium</taxon>
    </lineage>
</organism>
<feature type="coiled-coil region" evidence="1">
    <location>
        <begin position="295"/>
        <end position="322"/>
    </location>
</feature>
<dbReference type="STRING" id="1278819.BHE19_16910"/>
<reference evidence="3" key="1">
    <citation type="submission" date="2016-09" db="EMBL/GenBank/DDBJ databases">
        <authorList>
            <person name="Capua I."/>
            <person name="De Benedictis P."/>
            <person name="Joannis T."/>
            <person name="Lombin L.H."/>
            <person name="Cattoli G."/>
        </authorList>
    </citation>
    <scope>NUCLEOTIDE SEQUENCE [LARGE SCALE GENOMIC DNA]</scope>
    <source>
        <strain evidence="3">MSU</strain>
    </source>
</reference>
<keyword evidence="1" id="KW-0175">Coiled coil</keyword>
<dbReference type="RefSeq" id="WP_070908443.1">
    <property type="nucleotide sequence ID" value="NZ_MIKE01000027.1"/>
</dbReference>
<name>A0A1S1IYN0_9FLAO</name>
<feature type="chain" id="PRO_5010338338" evidence="2">
    <location>
        <begin position="22"/>
        <end position="325"/>
    </location>
</feature>
<reference evidence="4 6" key="3">
    <citation type="submission" date="2016-11" db="EMBL/GenBank/DDBJ databases">
        <title>Whole genomes of Flavobacteriaceae.</title>
        <authorList>
            <person name="Stine C."/>
            <person name="Li C."/>
            <person name="Tadesse D."/>
        </authorList>
    </citation>
    <scope>NUCLEOTIDE SEQUENCE [LARGE SCALE GENOMIC DNA]</scope>
    <source>
        <strain evidence="4 6">ATCC BAA-2541</strain>
    </source>
</reference>
<comment type="caution">
    <text evidence="3">The sequence shown here is derived from an EMBL/GenBank/DDBJ whole genome shotgun (WGS) entry which is preliminary data.</text>
</comment>
<sequence length="325" mass="36747">MLFNKIIIPFLAFFFSSFLFAQTHIDQNGVKTSVISGLSAADMQARRYEIASVGYNSYHWQAGGLIIIELFQVSYGTGYERYVIENGFHQGANTGSPVVKLVESNGMYHSGRIVLGSPTDLSTYLGDYVNKQLPIFFDVRDYATYRIKITYLQERVDVVTDKNQIKINQTPSGVNIPDFSASNELNYNLISSGYLRVSGFGNHYIQNGNVGIGTMSPDEKLTVKGKIHTQEVRVDMAGPLVPDYVFANDYKLKSLKEVEDYIKLNNHLPEIPSAQDIEKNGLMLAEMNMSLLKKIEELTLYMIEMKKENQEMKKEISSLKLKQNK</sequence>
<evidence type="ECO:0000256" key="2">
    <source>
        <dbReference type="SAM" id="SignalP"/>
    </source>
</evidence>
<reference evidence="5" key="2">
    <citation type="submission" date="2016-09" db="EMBL/GenBank/DDBJ databases">
        <authorList>
            <person name="Chen S."/>
            <person name="Walker E."/>
        </authorList>
    </citation>
    <scope>NUCLEOTIDE SEQUENCE [LARGE SCALE GENOMIC DNA]</scope>
    <source>
        <strain evidence="5">MSU</strain>
    </source>
</reference>
<evidence type="ECO:0000256" key="1">
    <source>
        <dbReference type="SAM" id="Coils"/>
    </source>
</evidence>
<evidence type="ECO:0000313" key="3">
    <source>
        <dbReference type="EMBL" id="OHT43467.1"/>
    </source>
</evidence>
<dbReference type="AlphaFoldDB" id="A0A1S1IYN0"/>
<proteinExistence type="predicted"/>
<evidence type="ECO:0000313" key="6">
    <source>
        <dbReference type="Proteomes" id="UP000198319"/>
    </source>
</evidence>
<evidence type="ECO:0000313" key="4">
    <source>
        <dbReference type="EMBL" id="OXB17256.1"/>
    </source>
</evidence>
<dbReference type="EMBL" id="MUHG01000025">
    <property type="protein sequence ID" value="OXB17256.1"/>
    <property type="molecule type" value="Genomic_DNA"/>
</dbReference>